<comment type="caution">
    <text evidence="3">The sequence shown here is derived from an EMBL/GenBank/DDBJ whole genome shotgun (WGS) entry which is preliminary data.</text>
</comment>
<feature type="compositionally biased region" description="Low complexity" evidence="1">
    <location>
        <begin position="200"/>
        <end position="212"/>
    </location>
</feature>
<feature type="region of interest" description="Disordered" evidence="1">
    <location>
        <begin position="184"/>
        <end position="212"/>
    </location>
</feature>
<feature type="transmembrane region" description="Helical" evidence="2">
    <location>
        <begin position="512"/>
        <end position="534"/>
    </location>
</feature>
<keyword evidence="2" id="KW-0812">Transmembrane</keyword>
<evidence type="ECO:0000313" key="3">
    <source>
        <dbReference type="EMBL" id="OAE32723.1"/>
    </source>
</evidence>
<organism evidence="3 4">
    <name type="scientific">Marchantia polymorpha subsp. ruderalis</name>
    <dbReference type="NCBI Taxonomy" id="1480154"/>
    <lineage>
        <taxon>Eukaryota</taxon>
        <taxon>Viridiplantae</taxon>
        <taxon>Streptophyta</taxon>
        <taxon>Embryophyta</taxon>
        <taxon>Marchantiophyta</taxon>
        <taxon>Marchantiopsida</taxon>
        <taxon>Marchantiidae</taxon>
        <taxon>Marchantiales</taxon>
        <taxon>Marchantiaceae</taxon>
        <taxon>Marchantia</taxon>
    </lineage>
</organism>
<gene>
    <name evidence="3" type="ORF">AXG93_107s1050</name>
</gene>
<dbReference type="AlphaFoldDB" id="A0A176WJ89"/>
<feature type="transmembrane region" description="Helical" evidence="2">
    <location>
        <begin position="481"/>
        <end position="500"/>
    </location>
</feature>
<keyword evidence="4" id="KW-1185">Reference proteome</keyword>
<evidence type="ECO:0000256" key="2">
    <source>
        <dbReference type="SAM" id="Phobius"/>
    </source>
</evidence>
<dbReference type="Proteomes" id="UP000077202">
    <property type="component" value="Unassembled WGS sequence"/>
</dbReference>
<evidence type="ECO:0000313" key="4">
    <source>
        <dbReference type="Proteomes" id="UP000077202"/>
    </source>
</evidence>
<name>A0A176WJ89_MARPO</name>
<reference evidence="3" key="1">
    <citation type="submission" date="2016-03" db="EMBL/GenBank/DDBJ databases">
        <title>Mechanisms controlling the formation of the plant cell surface in tip-growing cells are functionally conserved among land plants.</title>
        <authorList>
            <person name="Honkanen S."/>
            <person name="Jones V.A."/>
            <person name="Morieri G."/>
            <person name="Champion C."/>
            <person name="Hetherington A.J."/>
            <person name="Kelly S."/>
            <person name="Saint-Marcoux D."/>
            <person name="Proust H."/>
            <person name="Prescott H."/>
            <person name="Dolan L."/>
        </authorList>
    </citation>
    <scope>NUCLEOTIDE SEQUENCE [LARGE SCALE GENOMIC DNA]</scope>
    <source>
        <tissue evidence="3">Whole gametophyte</tissue>
    </source>
</reference>
<proteinExistence type="predicted"/>
<accession>A0A176WJ89</accession>
<evidence type="ECO:0000256" key="1">
    <source>
        <dbReference type="SAM" id="MobiDB-lite"/>
    </source>
</evidence>
<protein>
    <submittedName>
        <fullName evidence="3">Uncharacterized protein</fullName>
    </submittedName>
</protein>
<keyword evidence="2" id="KW-1133">Transmembrane helix</keyword>
<sequence length="537" mass="58813">MSRANHIAAGHRELLPPHRIESIEWEHRSPGDPRNGEFREYAMMARVLHRVLLLLLLVDRRHISFWGRLRVCFLDTKVEDRSREGPDVVASVRSVESECCSEIGRGREGERIDLSDGEIGRGGTMEAVGRAAALQSQCVVAVERVSAAAGPVPFRASTSSAECCCSLRSRLGLAGSGLSQRSRRASRLCVSTPRPKGGRSSRAPPSAAAPSAPVAILQEEPLFSSIEAHDLERESPALLAQCADMDWRRLVDELHSQALHSLESAGPKALHLRKLEKEMNSWIHDSMAEDIDVPLGGPAMEDMGWSYESAAEELRMQANLQAAQHLARGVDTSFDWENEAAELHRRVFTYGGAETPEAMKPEQRLLHAWFQFQGEEVDSSSLLAQEALSSISTVDAQDWQLLGCEDEEDSVCLLELQKVSSASSDDKSTLRDKSWLGLGAALAASIGLQGASAMDAMGLESVLSIQPNPESAEAASRAPSWLVPTVLAFPVVSYFAFNLYRDKYNPRAKVTDWMFSVVTVVIVANIVLMATLGVRLY</sequence>
<dbReference type="EMBL" id="LVLJ01000744">
    <property type="protein sequence ID" value="OAE32723.1"/>
    <property type="molecule type" value="Genomic_DNA"/>
</dbReference>
<keyword evidence="2" id="KW-0472">Membrane</keyword>